<dbReference type="AlphaFoldDB" id="A0A443QSU9"/>
<dbReference type="EMBL" id="NCKU01004340">
    <property type="protein sequence ID" value="RWS06100.1"/>
    <property type="molecule type" value="Genomic_DNA"/>
</dbReference>
<dbReference type="EMBL" id="NCKU01004341">
    <property type="protein sequence ID" value="RWS06095.1"/>
    <property type="molecule type" value="Genomic_DNA"/>
</dbReference>
<dbReference type="Proteomes" id="UP000285301">
    <property type="component" value="Unassembled WGS sequence"/>
</dbReference>
<gene>
    <name evidence="3" type="ORF">B4U79_18279</name>
    <name evidence="2" type="ORF">B4U79_18280</name>
</gene>
<name>A0A443QSU9_9ACAR</name>
<protein>
    <recommendedName>
        <fullName evidence="1">F-box domain-containing protein</fullName>
    </recommendedName>
</protein>
<proteinExistence type="predicted"/>
<dbReference type="CDD" id="cd09917">
    <property type="entry name" value="F-box_SF"/>
    <property type="match status" value="1"/>
</dbReference>
<evidence type="ECO:0000313" key="2">
    <source>
        <dbReference type="EMBL" id="RWS06095.1"/>
    </source>
</evidence>
<keyword evidence="4" id="KW-1185">Reference proteome</keyword>
<evidence type="ECO:0000313" key="4">
    <source>
        <dbReference type="Proteomes" id="UP000285301"/>
    </source>
</evidence>
<dbReference type="InterPro" id="IPR036047">
    <property type="entry name" value="F-box-like_dom_sf"/>
</dbReference>
<organism evidence="2 4">
    <name type="scientific">Dinothrombium tinctorium</name>
    <dbReference type="NCBI Taxonomy" id="1965070"/>
    <lineage>
        <taxon>Eukaryota</taxon>
        <taxon>Metazoa</taxon>
        <taxon>Ecdysozoa</taxon>
        <taxon>Arthropoda</taxon>
        <taxon>Chelicerata</taxon>
        <taxon>Arachnida</taxon>
        <taxon>Acari</taxon>
        <taxon>Acariformes</taxon>
        <taxon>Trombidiformes</taxon>
        <taxon>Prostigmata</taxon>
        <taxon>Anystina</taxon>
        <taxon>Parasitengona</taxon>
        <taxon>Trombidioidea</taxon>
        <taxon>Trombidiidae</taxon>
        <taxon>Dinothrombium</taxon>
    </lineage>
</organism>
<sequence>MNACLFPDCVWIQIVSFLSFADLSSLSRTSRRLNTICKRELSTRNVLVVSGLPANDFHAIDERIRFSRNAIVHSKGAHVLLNQILPMLPKLTTLCIDYVKGFNEHNLHLIADHLPNLKHLWLLYQSIGGDANRALEKLFAKLNDLQTFGFCDNNFHDYLCFKHIPLSVKHLLFNFFFARSLTEWNAEDRDFIFDRLNTSVLNINVSVSLEASNFEQLLKPIKCNLCFQFAFELKYDLLYLLISKLLSLRMLRIGFVRRNQFKTVVTILDNILPNFGPSLKVELFLDKNIDKTINIGTDSKIDLFYYDESCGEWFNEERKYGNDFMLLSDLSD</sequence>
<dbReference type="SUPFAM" id="SSF81383">
    <property type="entry name" value="F-box domain"/>
    <property type="match status" value="1"/>
</dbReference>
<comment type="caution">
    <text evidence="2">The sequence shown here is derived from an EMBL/GenBank/DDBJ whole genome shotgun (WGS) entry which is preliminary data.</text>
</comment>
<dbReference type="Gene3D" id="3.80.10.10">
    <property type="entry name" value="Ribonuclease Inhibitor"/>
    <property type="match status" value="1"/>
</dbReference>
<dbReference type="SMART" id="SM00256">
    <property type="entry name" value="FBOX"/>
    <property type="match status" value="1"/>
</dbReference>
<feature type="domain" description="F-box" evidence="1">
    <location>
        <begin position="1"/>
        <end position="46"/>
    </location>
</feature>
<reference evidence="2 4" key="1">
    <citation type="journal article" date="2018" name="Gigascience">
        <title>Genomes of trombidid mites reveal novel predicted allergens and laterally-transferred genes associated with secondary metabolism.</title>
        <authorList>
            <person name="Dong X."/>
            <person name="Chaisiri K."/>
            <person name="Xia D."/>
            <person name="Armstrong S.D."/>
            <person name="Fang Y."/>
            <person name="Donnelly M.J."/>
            <person name="Kadowaki T."/>
            <person name="McGarry J.W."/>
            <person name="Darby A.C."/>
            <person name="Makepeace B.L."/>
        </authorList>
    </citation>
    <scope>NUCLEOTIDE SEQUENCE [LARGE SCALE GENOMIC DNA]</scope>
    <source>
        <strain evidence="2">UoL-WK</strain>
    </source>
</reference>
<dbReference type="PROSITE" id="PS50181">
    <property type="entry name" value="FBOX"/>
    <property type="match status" value="1"/>
</dbReference>
<reference evidence="2" key="2">
    <citation type="submission" date="2018-11" db="EMBL/GenBank/DDBJ databases">
        <title>Trombidioid mite genomics.</title>
        <authorList>
            <person name="Dong X."/>
        </authorList>
    </citation>
    <scope>NUCLEOTIDE SEQUENCE</scope>
    <source>
        <strain evidence="2">UoL-WK</strain>
    </source>
</reference>
<evidence type="ECO:0000313" key="3">
    <source>
        <dbReference type="EMBL" id="RWS06100.1"/>
    </source>
</evidence>
<dbReference type="InterPro" id="IPR032675">
    <property type="entry name" value="LRR_dom_sf"/>
</dbReference>
<dbReference type="SUPFAM" id="SSF52047">
    <property type="entry name" value="RNI-like"/>
    <property type="match status" value="1"/>
</dbReference>
<accession>A0A443QSU9</accession>
<evidence type="ECO:0000259" key="1">
    <source>
        <dbReference type="PROSITE" id="PS50181"/>
    </source>
</evidence>
<dbReference type="Pfam" id="PF00646">
    <property type="entry name" value="F-box"/>
    <property type="match status" value="1"/>
</dbReference>
<dbReference type="InterPro" id="IPR001810">
    <property type="entry name" value="F-box_dom"/>
</dbReference>